<evidence type="ECO:0000256" key="20">
    <source>
        <dbReference type="ARBA" id="ARBA00083229"/>
    </source>
</evidence>
<evidence type="ECO:0000256" key="10">
    <source>
        <dbReference type="ARBA" id="ARBA00033698"/>
    </source>
</evidence>
<evidence type="ECO:0000256" key="15">
    <source>
        <dbReference type="ARBA" id="ARBA00052085"/>
    </source>
</evidence>
<dbReference type="GO" id="GO:0016052">
    <property type="term" value="P:carbohydrate catabolic process"/>
    <property type="evidence" value="ECO:0007669"/>
    <property type="project" value="UniProtKB-ARBA"/>
</dbReference>
<evidence type="ECO:0000313" key="23">
    <source>
        <dbReference type="Proteomes" id="UP000037510"/>
    </source>
</evidence>
<feature type="transmembrane region" description="Helical" evidence="21">
    <location>
        <begin position="498"/>
        <end position="518"/>
    </location>
</feature>
<dbReference type="InterPro" id="IPR033132">
    <property type="entry name" value="GH_1_N_CS"/>
</dbReference>
<dbReference type="InterPro" id="IPR018499">
    <property type="entry name" value="Tetraspanin/Peripherin"/>
</dbReference>
<keyword evidence="23" id="KW-1185">Reference proteome</keyword>
<evidence type="ECO:0000256" key="13">
    <source>
        <dbReference type="ARBA" id="ARBA00051414"/>
    </source>
</evidence>
<comment type="similarity">
    <text evidence="16">Belongs to the glycosyl hydrolase 1 family. Klotho subfamily.</text>
</comment>
<organism evidence="22 23">
    <name type="scientific">Operophtera brumata</name>
    <name type="common">Winter moth</name>
    <name type="synonym">Phalaena brumata</name>
    <dbReference type="NCBI Taxonomy" id="104452"/>
    <lineage>
        <taxon>Eukaryota</taxon>
        <taxon>Metazoa</taxon>
        <taxon>Ecdysozoa</taxon>
        <taxon>Arthropoda</taxon>
        <taxon>Hexapoda</taxon>
        <taxon>Insecta</taxon>
        <taxon>Pterygota</taxon>
        <taxon>Neoptera</taxon>
        <taxon>Endopterygota</taxon>
        <taxon>Lepidoptera</taxon>
        <taxon>Glossata</taxon>
        <taxon>Ditrysia</taxon>
        <taxon>Geometroidea</taxon>
        <taxon>Geometridae</taxon>
        <taxon>Larentiinae</taxon>
        <taxon>Operophtera</taxon>
    </lineage>
</organism>
<dbReference type="GO" id="GO:0008422">
    <property type="term" value="F:beta-glucosidase activity"/>
    <property type="evidence" value="ECO:0007669"/>
    <property type="project" value="UniProtKB-EC"/>
</dbReference>
<keyword evidence="6" id="KW-0378">Hydrolase</keyword>
<dbReference type="GO" id="GO:0004336">
    <property type="term" value="F:galactosylceramidase activity"/>
    <property type="evidence" value="ECO:0007669"/>
    <property type="project" value="UniProtKB-EC"/>
</dbReference>
<sequence>VVAVACCHAVTLKQHRRFPDDFLFGTATASYQIEGAWNEDGKGENIWDRMTHTNPTVIKDQTNGDIAANSYHNYKRDVEMMRELGLDAYRFSLSWARILPDGFSHKVNQAGIDFYNNYINEMLLHNITPMVTLYHWDLPQKLQDLGGFQNPLITEWFEDYARVVYDSFGDRVKHWITFNEPREICYEGYGSTTKAPILNATAVGTYICAKNLVIAHAKAYHLYNNEFKSEQGGECGITISVNWFVAMTDSEEDKVAAELRRQAEWGIYAEPIFSEEGGFPKEFAAVVAEKSVTQGYSHSRLPTFSDEEKAFCRGAADFFGVNHYTSALIYDHDYGDVEPTAYTDSGSSSVIPDEWAASASSWLFEKYNSPIFYITENGWSISPDRDLMDDDRITYYRAALESVLDSLDAGIRLKGYMAWSLMDNFEWMEGLTERFGLYNVDFEDPARTRTPRKSAFVYKHIIKNRMIDHDYLFGSLLIAVGLYAFIDKWQATGLVKYSLCLLVLFLVEMGGAVCGFVFPRSLQPLLELSFTEKNEYFNCTSPSVERCGVPFSCCINSTSIASGLVNIMCGYGAQTYPRCGVPFSCCINSTSIASGLVNIMCGYGAQTYPVSHPCLSPHCTSPSVERCGVPFSCCINFTSIASGLDNIMCGYGAQTYPVAEASKRVWTSGCIEVVRSWAERNLYTIATVALGVALSQLFVIYLAKTLEGQIELQKARYEHVVLSQLFVIYLAKTLEGQIRAAESQLVARRGTVSAVRHLPSQDSGGTDTSCRKPGMNVRDAFRLLQLVARRGTVSAVRHLPSQDSGGTDTSCRKPGVALPQLFVIYLAKTGGTDRAAES</sequence>
<dbReference type="PANTHER" id="PTHR10353:SF36">
    <property type="entry name" value="LP05116P"/>
    <property type="match status" value="1"/>
</dbReference>
<evidence type="ECO:0000256" key="6">
    <source>
        <dbReference type="ARBA" id="ARBA00022801"/>
    </source>
</evidence>
<dbReference type="Gene3D" id="3.20.20.80">
    <property type="entry name" value="Glycosidases"/>
    <property type="match status" value="1"/>
</dbReference>
<dbReference type="EC" id="3.2.1.21" evidence="4"/>
<evidence type="ECO:0000256" key="14">
    <source>
        <dbReference type="ARBA" id="ARBA00051666"/>
    </source>
</evidence>
<dbReference type="SMR" id="A0A0L7LHZ4"/>
<evidence type="ECO:0000256" key="4">
    <source>
        <dbReference type="ARBA" id="ARBA00012744"/>
    </source>
</evidence>
<evidence type="ECO:0000256" key="5">
    <source>
        <dbReference type="ARBA" id="ARBA00022692"/>
    </source>
</evidence>
<keyword evidence="8 21" id="KW-0472">Membrane</keyword>
<evidence type="ECO:0000256" key="8">
    <source>
        <dbReference type="ARBA" id="ARBA00023136"/>
    </source>
</evidence>
<comment type="subcellular location">
    <subcellularLocation>
        <location evidence="2">Membrane</location>
        <topology evidence="2">Multi-pass membrane protein</topology>
    </subcellularLocation>
</comment>
<evidence type="ECO:0000256" key="18">
    <source>
        <dbReference type="ARBA" id="ARBA00079026"/>
    </source>
</evidence>
<comment type="caution">
    <text evidence="22">The sequence shown here is derived from an EMBL/GenBank/DDBJ whole genome shotgun (WGS) entry which is preliminary data.</text>
</comment>
<dbReference type="STRING" id="104452.A0A0L7LHZ4"/>
<dbReference type="GO" id="GO:0016020">
    <property type="term" value="C:membrane"/>
    <property type="evidence" value="ECO:0007669"/>
    <property type="project" value="UniProtKB-SubCell"/>
</dbReference>
<proteinExistence type="inferred from homology"/>
<evidence type="ECO:0000256" key="9">
    <source>
        <dbReference type="ARBA" id="ARBA00023295"/>
    </source>
</evidence>
<comment type="catalytic activity">
    <reaction evidence="12">
        <text>beta-D-galactosyl-(1&lt;-&gt;1')-N-octadecanoylsphing-4-enine + H2O = N-octadecanoylsphing-4-enine + D-galactose</text>
        <dbReference type="Rhea" id="RHEA:59292"/>
        <dbReference type="ChEBI" id="CHEBI:4139"/>
        <dbReference type="ChEBI" id="CHEBI:15377"/>
        <dbReference type="ChEBI" id="CHEBI:72961"/>
        <dbReference type="ChEBI" id="CHEBI:84720"/>
    </reaction>
    <physiologicalReaction direction="left-to-right" evidence="12">
        <dbReference type="Rhea" id="RHEA:59293"/>
    </physiologicalReaction>
</comment>
<dbReference type="SUPFAM" id="SSF51445">
    <property type="entry name" value="(Trans)glycosidases"/>
    <property type="match status" value="1"/>
</dbReference>
<comment type="catalytic activity">
    <reaction evidence="15">
        <text>beta-D-glucosyl-(1&lt;-&gt;1)-sphing-4-enine + H2O = sphing-4-enine + D-glucose</text>
        <dbReference type="Rhea" id="RHEA:59288"/>
        <dbReference type="ChEBI" id="CHEBI:4167"/>
        <dbReference type="ChEBI" id="CHEBI:15377"/>
        <dbReference type="ChEBI" id="CHEBI:57756"/>
        <dbReference type="ChEBI" id="CHEBI:83992"/>
    </reaction>
    <physiologicalReaction direction="left-to-right" evidence="15">
        <dbReference type="Rhea" id="RHEA:59289"/>
    </physiologicalReaction>
</comment>
<dbReference type="PANTHER" id="PTHR10353">
    <property type="entry name" value="GLYCOSYL HYDROLASE"/>
    <property type="match status" value="1"/>
</dbReference>
<dbReference type="EMBL" id="JTDY01001063">
    <property type="protein sequence ID" value="KOB74989.1"/>
    <property type="molecule type" value="Genomic_DNA"/>
</dbReference>
<comment type="catalytic activity">
    <reaction evidence="13">
        <text>a beta-D-xylosyl-(1&lt;-&gt;1')-N-acylsphing-4-enine + cholesterol = cholesteryl 3-beta-D-xyloside + an N-acylsphing-4-enine</text>
        <dbReference type="Rhea" id="RHEA:70239"/>
        <dbReference type="ChEBI" id="CHEBI:16113"/>
        <dbReference type="ChEBI" id="CHEBI:52639"/>
        <dbReference type="ChEBI" id="CHEBI:189067"/>
        <dbReference type="ChEBI" id="CHEBI:189068"/>
    </reaction>
    <physiologicalReaction direction="left-to-right" evidence="13">
        <dbReference type="Rhea" id="RHEA:70240"/>
    </physiologicalReaction>
    <physiologicalReaction direction="right-to-left" evidence="13">
        <dbReference type="Rhea" id="RHEA:70241"/>
    </physiologicalReaction>
</comment>
<evidence type="ECO:0000313" key="22">
    <source>
        <dbReference type="EMBL" id="KOB74989.1"/>
    </source>
</evidence>
<keyword evidence="5 21" id="KW-0812">Transmembrane</keyword>
<evidence type="ECO:0000256" key="3">
    <source>
        <dbReference type="ARBA" id="ARBA00012657"/>
    </source>
</evidence>
<comment type="catalytic activity">
    <reaction evidence="10">
        <text>a beta-D-galactosyl-(1&lt;-&gt;1')-N-acylsphing-4-enine + H2O = an N-acylsphing-4-enine + D-galactose</text>
        <dbReference type="Rhea" id="RHEA:14297"/>
        <dbReference type="ChEBI" id="CHEBI:4139"/>
        <dbReference type="ChEBI" id="CHEBI:15377"/>
        <dbReference type="ChEBI" id="CHEBI:18390"/>
        <dbReference type="ChEBI" id="CHEBI:52639"/>
        <dbReference type="EC" id="3.2.1.46"/>
    </reaction>
    <physiologicalReaction direction="left-to-right" evidence="10">
        <dbReference type="Rhea" id="RHEA:14298"/>
    </physiologicalReaction>
</comment>
<name>A0A0L7LHZ4_OPEBR</name>
<dbReference type="Pfam" id="PF00232">
    <property type="entry name" value="Glyco_hydro_1"/>
    <property type="match status" value="1"/>
</dbReference>
<evidence type="ECO:0000256" key="16">
    <source>
        <dbReference type="ARBA" id="ARBA00060858"/>
    </source>
</evidence>
<dbReference type="PRINTS" id="PR00131">
    <property type="entry name" value="GLHYDRLASE1"/>
</dbReference>
<keyword evidence="9" id="KW-0326">Glycosidase</keyword>
<gene>
    <name evidence="22" type="ORF">OBRU01_06414</name>
</gene>
<comment type="catalytic activity">
    <reaction evidence="11">
        <text>beta-D-galactosyl-(1&lt;-&gt;1)-sphing-4-enine + H2O = sphing-4-enine + D-galactose</text>
        <dbReference type="Rhea" id="RHEA:43908"/>
        <dbReference type="ChEBI" id="CHEBI:4139"/>
        <dbReference type="ChEBI" id="CHEBI:15377"/>
        <dbReference type="ChEBI" id="CHEBI:57756"/>
        <dbReference type="ChEBI" id="CHEBI:57934"/>
    </reaction>
    <physiologicalReaction direction="left-to-right" evidence="11">
        <dbReference type="Rhea" id="RHEA:43909"/>
    </physiologicalReaction>
</comment>
<dbReference type="AlphaFoldDB" id="A0A0L7LHZ4"/>
<evidence type="ECO:0000256" key="19">
    <source>
        <dbReference type="ARBA" id="ARBA00081896"/>
    </source>
</evidence>
<evidence type="ECO:0000256" key="11">
    <source>
        <dbReference type="ARBA" id="ARBA00048813"/>
    </source>
</evidence>
<dbReference type="FunFam" id="3.20.20.80:FF:000011">
    <property type="entry name" value="Cytosolic beta-glucosidase"/>
    <property type="match status" value="1"/>
</dbReference>
<evidence type="ECO:0000256" key="17">
    <source>
        <dbReference type="ARBA" id="ARBA00068094"/>
    </source>
</evidence>
<protein>
    <recommendedName>
        <fullName evidence="17">Cytosolic beta-glucosidase</fullName>
        <ecNumber evidence="4">3.2.1.21</ecNumber>
        <ecNumber evidence="3">3.2.1.46</ecNumber>
    </recommendedName>
    <alternativeName>
        <fullName evidence="18">Cytosolic galactosylceramidase</fullName>
    </alternativeName>
    <alternativeName>
        <fullName evidence="20">Cytosolic glucosylceramidase</fullName>
    </alternativeName>
    <alternativeName>
        <fullName evidence="19">Cytosolic glycosylceramidase</fullName>
    </alternativeName>
</protein>
<dbReference type="InterPro" id="IPR017853">
    <property type="entry name" value="GH"/>
</dbReference>
<reference evidence="22 23" key="1">
    <citation type="journal article" date="2015" name="Genome Biol. Evol.">
        <title>The genome of winter moth (Operophtera brumata) provides a genomic perspective on sexual dimorphism and phenology.</title>
        <authorList>
            <person name="Derks M.F."/>
            <person name="Smit S."/>
            <person name="Salis L."/>
            <person name="Schijlen E."/>
            <person name="Bossers A."/>
            <person name="Mateman C."/>
            <person name="Pijl A.S."/>
            <person name="de Ridder D."/>
            <person name="Groenen M.A."/>
            <person name="Visser M.E."/>
            <person name="Megens H.J."/>
        </authorList>
    </citation>
    <scope>NUCLEOTIDE SEQUENCE [LARGE SCALE GENOMIC DNA]</scope>
    <source>
        <strain evidence="22">WM2013NL</strain>
        <tissue evidence="22">Head and thorax</tissue>
    </source>
</reference>
<evidence type="ECO:0000256" key="1">
    <source>
        <dbReference type="ARBA" id="ARBA00000448"/>
    </source>
</evidence>
<feature type="non-terminal residue" evidence="22">
    <location>
        <position position="838"/>
    </location>
</feature>
<evidence type="ECO:0000256" key="2">
    <source>
        <dbReference type="ARBA" id="ARBA00004141"/>
    </source>
</evidence>
<dbReference type="InterPro" id="IPR001360">
    <property type="entry name" value="Glyco_hydro_1"/>
</dbReference>
<keyword evidence="7 21" id="KW-1133">Transmembrane helix</keyword>
<evidence type="ECO:0000256" key="12">
    <source>
        <dbReference type="ARBA" id="ARBA00050809"/>
    </source>
</evidence>
<dbReference type="Pfam" id="PF00335">
    <property type="entry name" value="Tetraspanin"/>
    <property type="match status" value="2"/>
</dbReference>
<dbReference type="EC" id="3.2.1.46" evidence="3"/>
<evidence type="ECO:0000256" key="7">
    <source>
        <dbReference type="ARBA" id="ARBA00022989"/>
    </source>
</evidence>
<comment type="catalytic activity">
    <reaction evidence="1">
        <text>Hydrolysis of terminal, non-reducing beta-D-glucosyl residues with release of beta-D-glucose.</text>
        <dbReference type="EC" id="3.2.1.21"/>
    </reaction>
</comment>
<dbReference type="PROSITE" id="PS00653">
    <property type="entry name" value="GLYCOSYL_HYDROL_F1_2"/>
    <property type="match status" value="1"/>
</dbReference>
<comment type="catalytic activity">
    <reaction evidence="14">
        <text>beta-D-glucosyl-(1&lt;-&gt;1)-N-octadecanoylsphing-4-enine + H2O = N-octadecanoylsphing-4-enine + D-glucose</text>
        <dbReference type="Rhea" id="RHEA:59284"/>
        <dbReference type="ChEBI" id="CHEBI:4167"/>
        <dbReference type="ChEBI" id="CHEBI:15377"/>
        <dbReference type="ChEBI" id="CHEBI:72961"/>
        <dbReference type="ChEBI" id="CHEBI:84719"/>
    </reaction>
    <physiologicalReaction direction="left-to-right" evidence="14">
        <dbReference type="Rhea" id="RHEA:59285"/>
    </physiologicalReaction>
</comment>
<feature type="transmembrane region" description="Helical" evidence="21">
    <location>
        <begin position="471"/>
        <end position="486"/>
    </location>
</feature>
<dbReference type="Proteomes" id="UP000037510">
    <property type="component" value="Unassembled WGS sequence"/>
</dbReference>
<evidence type="ECO:0000256" key="21">
    <source>
        <dbReference type="SAM" id="Phobius"/>
    </source>
</evidence>
<accession>A0A0L7LHZ4</accession>
<feature type="non-terminal residue" evidence="22">
    <location>
        <position position="1"/>
    </location>
</feature>